<accession>A0ABS5F3W7</accession>
<evidence type="ECO:0000313" key="6">
    <source>
        <dbReference type="EMBL" id="MBR0667209.1"/>
    </source>
</evidence>
<evidence type="ECO:0000256" key="1">
    <source>
        <dbReference type="ARBA" id="ARBA00022801"/>
    </source>
</evidence>
<dbReference type="InterPro" id="IPR035909">
    <property type="entry name" value="CheB_C"/>
</dbReference>
<comment type="catalytic activity">
    <reaction evidence="3">
        <text>[protein]-L-glutamate 5-O-methyl ester + H2O = L-glutamyl-[protein] + methanol + H(+)</text>
        <dbReference type="Rhea" id="RHEA:23236"/>
        <dbReference type="Rhea" id="RHEA-COMP:10208"/>
        <dbReference type="Rhea" id="RHEA-COMP:10311"/>
        <dbReference type="ChEBI" id="CHEBI:15377"/>
        <dbReference type="ChEBI" id="CHEBI:15378"/>
        <dbReference type="ChEBI" id="CHEBI:17790"/>
        <dbReference type="ChEBI" id="CHEBI:29973"/>
        <dbReference type="ChEBI" id="CHEBI:82795"/>
        <dbReference type="EC" id="3.1.1.61"/>
    </reaction>
</comment>
<gene>
    <name evidence="6" type="ORF">GXW71_22820</name>
</gene>
<dbReference type="InterPro" id="IPR000673">
    <property type="entry name" value="Sig_transdc_resp-reg_Me-estase"/>
</dbReference>
<protein>
    <recommendedName>
        <fullName evidence="2">protein-glutamate methylesterase</fullName>
        <ecNumber evidence="2">3.1.1.61</ecNumber>
    </recommendedName>
</protein>
<evidence type="ECO:0000259" key="5">
    <source>
        <dbReference type="PROSITE" id="PS50122"/>
    </source>
</evidence>
<evidence type="ECO:0000256" key="2">
    <source>
        <dbReference type="ARBA" id="ARBA00039140"/>
    </source>
</evidence>
<dbReference type="PANTHER" id="PTHR42872">
    <property type="entry name" value="PROTEIN-GLUTAMATE METHYLESTERASE/PROTEIN-GLUTAMINE GLUTAMINASE"/>
    <property type="match status" value="1"/>
</dbReference>
<dbReference type="PROSITE" id="PS50122">
    <property type="entry name" value="CHEB"/>
    <property type="match status" value="1"/>
</dbReference>
<dbReference type="Gene3D" id="3.40.50.180">
    <property type="entry name" value="Methylesterase CheB, C-terminal domain"/>
    <property type="match status" value="1"/>
</dbReference>
<dbReference type="RefSeq" id="WP_211854987.1">
    <property type="nucleotide sequence ID" value="NZ_JAAGBB010000031.1"/>
</dbReference>
<keyword evidence="7" id="KW-1185">Reference proteome</keyword>
<dbReference type="CDD" id="cd16433">
    <property type="entry name" value="CheB"/>
    <property type="match status" value="1"/>
</dbReference>
<reference evidence="7" key="1">
    <citation type="journal article" date="2021" name="Syst. Appl. Microbiol.">
        <title>Roseomonas hellenica sp. nov., isolated from roots of wild-growing Alkanna tinctoria.</title>
        <authorList>
            <person name="Rat A."/>
            <person name="Naranjo H.D."/>
            <person name="Lebbe L."/>
            <person name="Cnockaert M."/>
            <person name="Krigas N."/>
            <person name="Grigoriadou K."/>
            <person name="Maloupa E."/>
            <person name="Willems A."/>
        </authorList>
    </citation>
    <scope>NUCLEOTIDE SEQUENCE [LARGE SCALE GENOMIC DNA]</scope>
    <source>
        <strain evidence="7">LMG 31523</strain>
    </source>
</reference>
<feature type="domain" description="CheB-type methylesterase" evidence="5">
    <location>
        <begin position="14"/>
        <end position="185"/>
    </location>
</feature>
<keyword evidence="1" id="KW-0378">Hydrolase</keyword>
<evidence type="ECO:0000313" key="7">
    <source>
        <dbReference type="Proteomes" id="UP001196870"/>
    </source>
</evidence>
<comment type="caution">
    <text evidence="4">Lacks conserved residue(s) required for the propagation of feature annotation.</text>
</comment>
<comment type="caution">
    <text evidence="6">The sequence shown here is derived from an EMBL/GenBank/DDBJ whole genome shotgun (WGS) entry which is preliminary data.</text>
</comment>
<sequence>MTPGPTPREADEHPFVVAVGASGAEGLDDLKTLLADLPSGLAAVVLIVLHRPSDRLSELRAVLSRASKMPVLVASEGERFCTGCCYIGEPDAHLSLAARSDVRLVEGGNNSHRNRTIDLLFGSVAKYARQRGIGVVLSGSLDDGSRGLEAIANAGGTTMVITKAGLPEQGMPWNAAHYDGPVDVMGSGATIAREIAQRVRSADL</sequence>
<organism evidence="6 7">
    <name type="scientific">Plastoroseomonas hellenica</name>
    <dbReference type="NCBI Taxonomy" id="2687306"/>
    <lineage>
        <taxon>Bacteria</taxon>
        <taxon>Pseudomonadati</taxon>
        <taxon>Pseudomonadota</taxon>
        <taxon>Alphaproteobacteria</taxon>
        <taxon>Acetobacterales</taxon>
        <taxon>Acetobacteraceae</taxon>
        <taxon>Plastoroseomonas</taxon>
    </lineage>
</organism>
<evidence type="ECO:0000256" key="3">
    <source>
        <dbReference type="ARBA" id="ARBA00048267"/>
    </source>
</evidence>
<dbReference type="PANTHER" id="PTHR42872:SF6">
    <property type="entry name" value="PROTEIN-GLUTAMATE METHYLESTERASE_PROTEIN-GLUTAMINE GLUTAMINASE"/>
    <property type="match status" value="1"/>
</dbReference>
<dbReference type="EMBL" id="JAAGBB010000031">
    <property type="protein sequence ID" value="MBR0667209.1"/>
    <property type="molecule type" value="Genomic_DNA"/>
</dbReference>
<name>A0ABS5F3W7_9PROT</name>
<proteinExistence type="predicted"/>
<dbReference type="EC" id="3.1.1.61" evidence="2"/>
<evidence type="ECO:0000256" key="4">
    <source>
        <dbReference type="PROSITE-ProRule" id="PRU00050"/>
    </source>
</evidence>
<dbReference type="Proteomes" id="UP001196870">
    <property type="component" value="Unassembled WGS sequence"/>
</dbReference>
<dbReference type="SUPFAM" id="SSF52738">
    <property type="entry name" value="Methylesterase CheB, C-terminal domain"/>
    <property type="match status" value="1"/>
</dbReference>
<dbReference type="Pfam" id="PF01339">
    <property type="entry name" value="CheB_methylest"/>
    <property type="match status" value="1"/>
</dbReference>